<feature type="compositionally biased region" description="Polar residues" evidence="1">
    <location>
        <begin position="1"/>
        <end position="10"/>
    </location>
</feature>
<feature type="region of interest" description="Disordered" evidence="1">
    <location>
        <begin position="118"/>
        <end position="137"/>
    </location>
</feature>
<feature type="region of interest" description="Disordered" evidence="1">
    <location>
        <begin position="422"/>
        <end position="600"/>
    </location>
</feature>
<dbReference type="AlphaFoldDB" id="A0A7J6YE03"/>
<proteinExistence type="predicted"/>
<feature type="compositionally biased region" description="Basic and acidic residues" evidence="1">
    <location>
        <begin position="560"/>
        <end position="588"/>
    </location>
</feature>
<organism evidence="3 4">
    <name type="scientific">Trypanosoma cruzi</name>
    <dbReference type="NCBI Taxonomy" id="5693"/>
    <lineage>
        <taxon>Eukaryota</taxon>
        <taxon>Discoba</taxon>
        <taxon>Euglenozoa</taxon>
        <taxon>Kinetoplastea</taxon>
        <taxon>Metakinetoplastina</taxon>
        <taxon>Trypanosomatida</taxon>
        <taxon>Trypanosomatidae</taxon>
        <taxon>Trypanosoma</taxon>
        <taxon>Schizotrypanum</taxon>
    </lineage>
</organism>
<accession>A0A7J6YE03</accession>
<reference evidence="3 4" key="1">
    <citation type="journal article" date="2019" name="Genome Biol. Evol.">
        <title>Nanopore Sequencing Significantly Improves Genome Assembly of the Protozoan Parasite Trypanosoma cruzi.</title>
        <authorList>
            <person name="Diaz-Viraque F."/>
            <person name="Pita S."/>
            <person name="Greif G."/>
            <person name="de Souza R.C.M."/>
            <person name="Iraola G."/>
            <person name="Robello C."/>
        </authorList>
    </citation>
    <scope>NUCLEOTIDE SEQUENCE [LARGE SCALE GENOMIC DNA]</scope>
    <source>
        <strain evidence="3 4">Berenice</strain>
    </source>
</reference>
<dbReference type="VEuPathDB" id="TriTrypDB:ECC02_002453"/>
<feature type="region of interest" description="Disordered" evidence="1">
    <location>
        <begin position="214"/>
        <end position="312"/>
    </location>
</feature>
<evidence type="ECO:0000313" key="4">
    <source>
        <dbReference type="Proteomes" id="UP000583944"/>
    </source>
</evidence>
<feature type="region of interest" description="Disordered" evidence="1">
    <location>
        <begin position="153"/>
        <end position="191"/>
    </location>
</feature>
<dbReference type="Proteomes" id="UP000583944">
    <property type="component" value="Unassembled WGS sequence"/>
</dbReference>
<gene>
    <name evidence="3" type="ORF">ECC02_002453</name>
</gene>
<dbReference type="Pfam" id="PF26038">
    <property type="entry name" value="Dimer_MINDY4_N"/>
    <property type="match status" value="1"/>
</dbReference>
<feature type="compositionally biased region" description="Basic residues" evidence="1">
    <location>
        <begin position="216"/>
        <end position="228"/>
    </location>
</feature>
<evidence type="ECO:0000259" key="2">
    <source>
        <dbReference type="Pfam" id="PF26038"/>
    </source>
</evidence>
<feature type="compositionally biased region" description="Basic and acidic residues" evidence="1">
    <location>
        <begin position="229"/>
        <end position="247"/>
    </location>
</feature>
<sequence>MSDDNNSNRSARGDEQLGGQADNSRRPKSGAVSMDAITSLTVREQVDALAQALLREFMHRRGYTKTLQKFDCECPRDERTIASRQLMRQLLEIPSHAFPSRLSGEGGTHNTAVIIASGEGEANNEEKKSKKKKKKVAPTYMEELCSYRLQKREVKQRRQHEEEKKGETGEGAETTTIIDPSDAEMEEWRAAAVEKERRIAEARERHEQLLRERRERKQQKREKRKKKQEKKEKKQREGEGSRHHIHEEDEGDGGDATVNSHNSVPHRYGKRRSRLDDVSDSDDDVLLRPMSGKAVAVPHKSHRNGSGDSVDEGVDGAGARGGLAEPEFLLGRMDKRREQRPTGHTVGSHWTPCGGNVTEVLGPGRAALFGPDTPMPSPSVTDSLSPSVNSERPPAFFLGEGMSIMSERMQAAKRLSALEDCRLPLSSPPPPAPSTSPLRKPASTIWGSGGGGGGGGGSRTMRGGAGFTSSPASNVWSRSSSREGSPGSAMPTFHYTTAGQHMMSLSSSGRAHSPPLSLDGSVSVTLPPPPPTSGILKTSSLYSSGNRGFDGKAQPASSAMRKDDTNTTDKNGDGASGEKKGSEREQSSGRKNRKVTILVD</sequence>
<protein>
    <recommendedName>
        <fullName evidence="2">MINDY4 N-terminal dimerisation domain-containing protein</fullName>
    </recommendedName>
</protein>
<evidence type="ECO:0000313" key="3">
    <source>
        <dbReference type="EMBL" id="KAF5224510.1"/>
    </source>
</evidence>
<feature type="compositionally biased region" description="Basic and acidic residues" evidence="1">
    <location>
        <begin position="159"/>
        <end position="168"/>
    </location>
</feature>
<comment type="caution">
    <text evidence="3">The sequence shown here is derived from an EMBL/GenBank/DDBJ whole genome shotgun (WGS) entry which is preliminary data.</text>
</comment>
<dbReference type="InterPro" id="IPR059022">
    <property type="entry name" value="MINDY4_N"/>
</dbReference>
<dbReference type="EMBL" id="JABDHM010000012">
    <property type="protein sequence ID" value="KAF5224510.1"/>
    <property type="molecule type" value="Genomic_DNA"/>
</dbReference>
<name>A0A7J6YE03_TRYCR</name>
<evidence type="ECO:0000256" key="1">
    <source>
        <dbReference type="SAM" id="MobiDB-lite"/>
    </source>
</evidence>
<feature type="compositionally biased region" description="Polar residues" evidence="1">
    <location>
        <begin position="535"/>
        <end position="546"/>
    </location>
</feature>
<feature type="domain" description="MINDY4 N-terminal dimerisation" evidence="2">
    <location>
        <begin position="46"/>
        <end position="93"/>
    </location>
</feature>
<feature type="compositionally biased region" description="Low complexity" evidence="1">
    <location>
        <begin position="469"/>
        <end position="489"/>
    </location>
</feature>
<feature type="region of interest" description="Disordered" evidence="1">
    <location>
        <begin position="1"/>
        <end position="31"/>
    </location>
</feature>
<feature type="compositionally biased region" description="Polar residues" evidence="1">
    <location>
        <begin position="494"/>
        <end position="510"/>
    </location>
</feature>
<feature type="compositionally biased region" description="Gly residues" evidence="1">
    <location>
        <begin position="447"/>
        <end position="466"/>
    </location>
</feature>
<dbReference type="VEuPathDB" id="TriTrypDB:BCY84_19412"/>